<reference evidence="1" key="1">
    <citation type="journal article" date="2020" name="mSystems">
        <title>Genome- and Community-Level Interaction Insights into Carbon Utilization and Element Cycling Functions of Hydrothermarchaeota in Hydrothermal Sediment.</title>
        <authorList>
            <person name="Zhou Z."/>
            <person name="Liu Y."/>
            <person name="Xu W."/>
            <person name="Pan J."/>
            <person name="Luo Z.H."/>
            <person name="Li M."/>
        </authorList>
    </citation>
    <scope>NUCLEOTIDE SEQUENCE [LARGE SCALE GENOMIC DNA]</scope>
    <source>
        <strain evidence="1">HyVt-483</strain>
    </source>
</reference>
<evidence type="ECO:0008006" key="2">
    <source>
        <dbReference type="Google" id="ProtNLM"/>
    </source>
</evidence>
<gene>
    <name evidence="1" type="ORF">ENJ40_08050</name>
</gene>
<dbReference type="SUPFAM" id="SSF48695">
    <property type="entry name" value="Multiheme cytochromes"/>
    <property type="match status" value="1"/>
</dbReference>
<accession>A0A7C3CQF5</accession>
<organism evidence="1">
    <name type="scientific">Thermosulfurimonas dismutans</name>
    <dbReference type="NCBI Taxonomy" id="999894"/>
    <lineage>
        <taxon>Bacteria</taxon>
        <taxon>Pseudomonadati</taxon>
        <taxon>Thermodesulfobacteriota</taxon>
        <taxon>Thermodesulfobacteria</taxon>
        <taxon>Thermodesulfobacteriales</taxon>
        <taxon>Thermodesulfobacteriaceae</taxon>
        <taxon>Thermosulfurimonas</taxon>
    </lineage>
</organism>
<dbReference type="InterPro" id="IPR036280">
    <property type="entry name" value="Multihaem_cyt_sf"/>
</dbReference>
<evidence type="ECO:0000313" key="1">
    <source>
        <dbReference type="EMBL" id="HFC98389.1"/>
    </source>
</evidence>
<comment type="caution">
    <text evidence="1">The sequence shown here is derived from an EMBL/GenBank/DDBJ whole genome shotgun (WGS) entry which is preliminary data.</text>
</comment>
<name>A0A7C3CQF5_9BACT</name>
<dbReference type="EMBL" id="DRMH01000107">
    <property type="protein sequence ID" value="HFC98389.1"/>
    <property type="molecule type" value="Genomic_DNA"/>
</dbReference>
<dbReference type="AlphaFoldDB" id="A0A7C3CQF5"/>
<protein>
    <recommendedName>
        <fullName evidence="2">Doubled CXXCH motif domain-containing protein</fullName>
    </recommendedName>
</protein>
<sequence>MGKIRPGMIVWIIGLFFLLASGEARGGGYLSSAHGNSGYGVKRQAIPASTGNCLHCHEMHASLNGTEPPPQDNGPHPFSLFSPGYVSQTDIFCLKCHDGTTAISSRVINNYFYAYRAGGDTNLGLVNNIKDMVTINLVAGSHTIVSAHDMGKVLNFICDSTRGWGFSCDTPPCVGCHNPHYVQRDEKTASSRGWLVSRPSTHGTSNYLWGDESGEKMRDFAGALTYQAPYRYGSNSTYEPDGSLTYDGSNLTDFPDFCLDCHGQKAITNYGVRKIDWSSTGDKHGLASADNGTILRPPYDPDNPTGKYVLSCLDCHEPHGSFNLMLIRSEVNGEELEGDITDNASTQWGYLCRRCHKDDYLADWGTRQVNKWMYAHHQDADAPYRGPLSNCDCHGGQGPPSEHPIPCAECHYHGGVDNGQVSIVTGRKTF</sequence>
<dbReference type="Gene3D" id="1.10.1130.10">
    <property type="entry name" value="Flavocytochrome C3, Chain A"/>
    <property type="match status" value="1"/>
</dbReference>
<dbReference type="Proteomes" id="UP000886043">
    <property type="component" value="Unassembled WGS sequence"/>
</dbReference>
<proteinExistence type="predicted"/>